<dbReference type="EMBL" id="VSSQ01000010">
    <property type="protein sequence ID" value="MPL59630.1"/>
    <property type="molecule type" value="Genomic_DNA"/>
</dbReference>
<gene>
    <name evidence="1" type="ORF">SDC9_05185</name>
</gene>
<reference evidence="1" key="1">
    <citation type="submission" date="2019-08" db="EMBL/GenBank/DDBJ databases">
        <authorList>
            <person name="Kucharzyk K."/>
            <person name="Murdoch R.W."/>
            <person name="Higgins S."/>
            <person name="Loffler F."/>
        </authorList>
    </citation>
    <scope>NUCLEOTIDE SEQUENCE</scope>
</reference>
<protein>
    <recommendedName>
        <fullName evidence="2">DUF5723 domain-containing protein</fullName>
    </recommendedName>
</protein>
<evidence type="ECO:0008006" key="2">
    <source>
        <dbReference type="Google" id="ProtNLM"/>
    </source>
</evidence>
<evidence type="ECO:0000313" key="1">
    <source>
        <dbReference type="EMBL" id="MPL59630.1"/>
    </source>
</evidence>
<dbReference type="AlphaFoldDB" id="A0A644SY59"/>
<accession>A0A644SY59</accession>
<organism evidence="1">
    <name type="scientific">bioreactor metagenome</name>
    <dbReference type="NCBI Taxonomy" id="1076179"/>
    <lineage>
        <taxon>unclassified sequences</taxon>
        <taxon>metagenomes</taxon>
        <taxon>ecological metagenomes</taxon>
    </lineage>
</organism>
<name>A0A644SY59_9ZZZZ</name>
<comment type="caution">
    <text evidence="1">The sequence shown here is derived from an EMBL/GenBank/DDBJ whole genome shotgun (WGS) entry which is preliminary data.</text>
</comment>
<sequence length="287" mass="31382">MKKRVLAIAALVLCAGIAAAQSEDAEFAFFKRTIAPVMRWGENGIITVPKATTLGKANFFLGIMGQPAGTLQGLDLYTTSLSLMAGTSDDVELGYTRRQVVWEDFMLSNLSMDSFHLKARFLNFGDYLLPQAAIGVNAVSLRDNKFESRNDILFNPYLSVTSTIPIFTPKILFSATAVAETIMNENELGTYMFSGGVDLSLFNFLYAFAELQGFNPKVDSNEVLNLGAKLRLGFVSLGVALFNISLDTAETDNLIDQYASSLVDLSNANYIATLAFDIRLGKKAQTR</sequence>
<proteinExistence type="predicted"/>